<sequence length="54" mass="6565">MNKRAGENLPAFRLLTKYREPVMMRRVPCFFNGTKQKGRGEERCYQRKRMQDIK</sequence>
<comment type="caution">
    <text evidence="1">The sequence shown here is derived from an EMBL/GenBank/DDBJ whole genome shotgun (WGS) entry which is preliminary data.</text>
</comment>
<protein>
    <submittedName>
        <fullName evidence="1">Uncharacterized protein</fullName>
    </submittedName>
</protein>
<reference evidence="1 2" key="1">
    <citation type="submission" date="2019-03" db="EMBL/GenBank/DDBJ databases">
        <title>Genomic Encyclopedia of Type Strains, Phase IV (KMG-IV): sequencing the most valuable type-strain genomes for metagenomic binning, comparative biology and taxonomic classification.</title>
        <authorList>
            <person name="Goeker M."/>
        </authorList>
    </citation>
    <scope>NUCLEOTIDE SEQUENCE [LARGE SCALE GENOMIC DNA]</scope>
    <source>
        <strain evidence="1 2">DSM 13054</strain>
    </source>
</reference>
<gene>
    <name evidence="1" type="ORF">EV203_1032</name>
</gene>
<dbReference type="AlphaFoldDB" id="A0A4R2K864"/>
<accession>A0A4R2K864</accession>
<dbReference type="Proteomes" id="UP000294886">
    <property type="component" value="Unassembled WGS sequence"/>
</dbReference>
<organism evidence="1 2">
    <name type="scientific">Caldanaerobacter subterraneus</name>
    <dbReference type="NCBI Taxonomy" id="911092"/>
    <lineage>
        <taxon>Bacteria</taxon>
        <taxon>Bacillati</taxon>
        <taxon>Bacillota</taxon>
        <taxon>Clostridia</taxon>
        <taxon>Thermoanaerobacterales</taxon>
        <taxon>Thermoanaerobacteraceae</taxon>
        <taxon>Caldanaerobacter</taxon>
    </lineage>
</organism>
<proteinExistence type="predicted"/>
<name>A0A4R2K864_9THEO</name>
<evidence type="ECO:0000313" key="2">
    <source>
        <dbReference type="Proteomes" id="UP000294886"/>
    </source>
</evidence>
<evidence type="ECO:0000313" key="1">
    <source>
        <dbReference type="EMBL" id="TCO68107.1"/>
    </source>
</evidence>
<dbReference type="EMBL" id="SLWU01000003">
    <property type="protein sequence ID" value="TCO68107.1"/>
    <property type="molecule type" value="Genomic_DNA"/>
</dbReference>